<evidence type="ECO:0008006" key="3">
    <source>
        <dbReference type="Google" id="ProtNLM"/>
    </source>
</evidence>
<proteinExistence type="predicted"/>
<reference evidence="1 2" key="1">
    <citation type="journal article" date="2016" name="Int. J. Syst. Evol. Microbiol.">
        <title>Chitinibacter fontanus sp. nov., isolated from a spring.</title>
        <authorList>
            <person name="Sheu S.Y."/>
            <person name="Li Y.S."/>
            <person name="Young C.C."/>
            <person name="Chen W.M."/>
        </authorList>
    </citation>
    <scope>NUCLEOTIDE SEQUENCE [LARGE SCALE GENOMIC DNA]</scope>
    <source>
        <strain evidence="1 2">STM-7</strain>
    </source>
</reference>
<dbReference type="KEGG" id="cfon:HZU75_04345"/>
<evidence type="ECO:0000313" key="2">
    <source>
        <dbReference type="Proteomes" id="UP000510822"/>
    </source>
</evidence>
<protein>
    <recommendedName>
        <fullName evidence="3">TraR/DksA C4-type zinc finger protein</fullName>
    </recommendedName>
</protein>
<dbReference type="RefSeq" id="WP_180307955.1">
    <property type="nucleotide sequence ID" value="NZ_CP058952.1"/>
</dbReference>
<organism evidence="1 2">
    <name type="scientific">Chitinibacter fontanus</name>
    <dbReference type="NCBI Taxonomy" id="1737446"/>
    <lineage>
        <taxon>Bacteria</taxon>
        <taxon>Pseudomonadati</taxon>
        <taxon>Pseudomonadota</taxon>
        <taxon>Betaproteobacteria</taxon>
        <taxon>Neisseriales</taxon>
        <taxon>Chitinibacteraceae</taxon>
        <taxon>Chitinibacter</taxon>
    </lineage>
</organism>
<keyword evidence="2" id="KW-1185">Reference proteome</keyword>
<dbReference type="EMBL" id="CP058952">
    <property type="protein sequence ID" value="QLI80821.1"/>
    <property type="molecule type" value="Genomic_DNA"/>
</dbReference>
<dbReference type="Proteomes" id="UP000510822">
    <property type="component" value="Chromosome"/>
</dbReference>
<name>A0A7D5Z1P4_9NEIS</name>
<sequence length="75" mass="8359">MSDPNDLASDIASDIEHANREAGIERTRAAARMRFATECRHCGEDLEAHRQVYGSCIHCQTAIEKKQKQGIRCAS</sequence>
<dbReference type="AlphaFoldDB" id="A0A7D5Z1P4"/>
<accession>A0A7D5Z1P4</accession>
<evidence type="ECO:0000313" key="1">
    <source>
        <dbReference type="EMBL" id="QLI80821.1"/>
    </source>
</evidence>
<gene>
    <name evidence="1" type="ORF">HZU75_04345</name>
</gene>